<dbReference type="PROSITE" id="PS51569">
    <property type="entry name" value="DOT1"/>
    <property type="match status" value="1"/>
</dbReference>
<evidence type="ECO:0000313" key="11">
    <source>
        <dbReference type="EMBL" id="KAE9134354.1"/>
    </source>
</evidence>
<evidence type="ECO:0000256" key="4">
    <source>
        <dbReference type="ARBA" id="ARBA00029821"/>
    </source>
</evidence>
<gene>
    <name evidence="13" type="ORF">PF001_g23201</name>
    <name evidence="12" type="ORF">PF005_g23728</name>
    <name evidence="10" type="ORF">PF006_g22880</name>
    <name evidence="11" type="ORF">PF007_g2963</name>
    <name evidence="9" type="ORF">PF010_g23387</name>
    <name evidence="8" type="ORF">PF011_g23083</name>
</gene>
<dbReference type="EMBL" id="QXGB01002298">
    <property type="protein sequence ID" value="KAE9179327.1"/>
    <property type="molecule type" value="Genomic_DNA"/>
</dbReference>
<sequence length="169" mass="18667">MLLAELAVDTDDMFLDIGAGVGNVVAQVALGTSAYLSIGIELRTDIHALGTRMMAESAYAARQRERTLFACRNVVDIALSREKPCANATIVLWNNLLFEHSVIEHVKDQLCGMAMIRFLVSSMNLCPIHRASCSRGFCIGFELEKELQLPCSWKAGLLRVFVYKATVID</sequence>
<keyword evidence="3 6" id="KW-0156">Chromatin regulator</keyword>
<dbReference type="GO" id="GO:0032259">
    <property type="term" value="P:methylation"/>
    <property type="evidence" value="ECO:0007669"/>
    <property type="project" value="UniProtKB-KW"/>
</dbReference>
<dbReference type="OrthoDB" id="113908at2759"/>
<keyword evidence="14" id="KW-1185">Reference proteome</keyword>
<evidence type="ECO:0000313" key="16">
    <source>
        <dbReference type="Proteomes" id="UP000440732"/>
    </source>
</evidence>
<dbReference type="Proteomes" id="UP000440732">
    <property type="component" value="Unassembled WGS sequence"/>
</dbReference>
<dbReference type="InterPro" id="IPR025789">
    <property type="entry name" value="DOT1_dom"/>
</dbReference>
<dbReference type="EMBL" id="QXGA01002285">
    <property type="protein sequence ID" value="KAE9100524.1"/>
    <property type="molecule type" value="Genomic_DNA"/>
</dbReference>
<dbReference type="EMBL" id="QXFX01002366">
    <property type="protein sequence ID" value="KAE9077757.1"/>
    <property type="molecule type" value="Genomic_DNA"/>
</dbReference>
<dbReference type="Pfam" id="PF08123">
    <property type="entry name" value="DOT1"/>
    <property type="match status" value="1"/>
</dbReference>
<dbReference type="Proteomes" id="UP000488956">
    <property type="component" value="Unassembled WGS sequence"/>
</dbReference>
<dbReference type="EMBL" id="QXFW01002409">
    <property type="protein sequence ID" value="KAE8978839.1"/>
    <property type="molecule type" value="Genomic_DNA"/>
</dbReference>
<feature type="domain" description="DOT1" evidence="7">
    <location>
        <begin position="1"/>
        <end position="169"/>
    </location>
</feature>
<evidence type="ECO:0000313" key="14">
    <source>
        <dbReference type="Proteomes" id="UP000433483"/>
    </source>
</evidence>
<dbReference type="InterPro" id="IPR029063">
    <property type="entry name" value="SAM-dependent_MTases_sf"/>
</dbReference>
<evidence type="ECO:0000313" key="10">
    <source>
        <dbReference type="EMBL" id="KAE9100524.1"/>
    </source>
</evidence>
<dbReference type="AlphaFoldDB" id="A0A6A4C2H7"/>
<evidence type="ECO:0000313" key="8">
    <source>
        <dbReference type="EMBL" id="KAE8978839.1"/>
    </source>
</evidence>
<dbReference type="Proteomes" id="UP000441208">
    <property type="component" value="Unassembled WGS sequence"/>
</dbReference>
<keyword evidence="6" id="KW-0808">Transferase</keyword>
<comment type="similarity">
    <text evidence="6">Belongs to the class I-like SAM-binding methyltransferase superfamily. DOT1 family.</text>
</comment>
<evidence type="ECO:0000313" key="15">
    <source>
        <dbReference type="Proteomes" id="UP000437068"/>
    </source>
</evidence>
<evidence type="ECO:0000259" key="7">
    <source>
        <dbReference type="PROSITE" id="PS51569"/>
    </source>
</evidence>
<accession>A0A6A4C2H7</accession>
<dbReference type="InterPro" id="IPR030445">
    <property type="entry name" value="H3-K79_meTrfase"/>
</dbReference>
<evidence type="ECO:0000256" key="1">
    <source>
        <dbReference type="ARBA" id="ARBA00012190"/>
    </source>
</evidence>
<dbReference type="GO" id="GO:0140956">
    <property type="term" value="F:histone H3K79 trimethyltransferase activity"/>
    <property type="evidence" value="ECO:0007669"/>
    <property type="project" value="UniProtKB-EC"/>
</dbReference>
<dbReference type="GO" id="GO:0051726">
    <property type="term" value="P:regulation of cell cycle"/>
    <property type="evidence" value="ECO:0007669"/>
    <property type="project" value="InterPro"/>
</dbReference>
<organism evidence="13 15">
    <name type="scientific">Phytophthora fragariae</name>
    <dbReference type="NCBI Taxonomy" id="53985"/>
    <lineage>
        <taxon>Eukaryota</taxon>
        <taxon>Sar</taxon>
        <taxon>Stramenopiles</taxon>
        <taxon>Oomycota</taxon>
        <taxon>Peronosporomycetes</taxon>
        <taxon>Peronosporales</taxon>
        <taxon>Peronosporaceae</taxon>
        <taxon>Phytophthora</taxon>
    </lineage>
</organism>
<dbReference type="Gene3D" id="3.40.50.150">
    <property type="entry name" value="Vaccinia Virus protein VP39"/>
    <property type="match status" value="1"/>
</dbReference>
<evidence type="ECO:0000256" key="3">
    <source>
        <dbReference type="ARBA" id="ARBA00022853"/>
    </source>
</evidence>
<protein>
    <recommendedName>
        <fullName evidence="2 6">Histone-lysine N-methyltransferase, H3 lysine-79 specific</fullName>
        <ecNumber evidence="1 6">2.1.1.360</ecNumber>
    </recommendedName>
    <alternativeName>
        <fullName evidence="4 6">Histone H3-K79 methyltransferase</fullName>
    </alternativeName>
</protein>
<evidence type="ECO:0000256" key="6">
    <source>
        <dbReference type="RuleBase" id="RU271113"/>
    </source>
</evidence>
<dbReference type="SUPFAM" id="SSF53335">
    <property type="entry name" value="S-adenosyl-L-methionine-dependent methyltransferases"/>
    <property type="match status" value="1"/>
</dbReference>
<evidence type="ECO:0000256" key="2">
    <source>
        <dbReference type="ARBA" id="ARBA00020987"/>
    </source>
</evidence>
<dbReference type="Proteomes" id="UP000437068">
    <property type="component" value="Unassembled WGS sequence"/>
</dbReference>
<evidence type="ECO:0000313" key="12">
    <source>
        <dbReference type="EMBL" id="KAE9179327.1"/>
    </source>
</evidence>
<reference evidence="14 15" key="1">
    <citation type="submission" date="2018-08" db="EMBL/GenBank/DDBJ databases">
        <title>Genomic investigation of the strawberry pathogen Phytophthora fragariae indicates pathogenicity is determined by transcriptional variation in three key races.</title>
        <authorList>
            <person name="Adams T.M."/>
            <person name="Armitage A.D."/>
            <person name="Sobczyk M.K."/>
            <person name="Bates H.J."/>
            <person name="Dunwell J.M."/>
            <person name="Nellist C.F."/>
            <person name="Harrison R.J."/>
        </authorList>
    </citation>
    <scope>NUCLEOTIDE SEQUENCE [LARGE SCALE GENOMIC DNA]</scope>
    <source>
        <strain evidence="13 15">A4</strain>
        <strain evidence="12 14">NOV-27</strain>
        <strain evidence="10 16">NOV-5</strain>
        <strain evidence="11 17">NOV-71</strain>
        <strain evidence="9 19">ONT-3</strain>
        <strain evidence="8 18">SCRP245</strain>
    </source>
</reference>
<evidence type="ECO:0000313" key="18">
    <source>
        <dbReference type="Proteomes" id="UP000460718"/>
    </source>
</evidence>
<evidence type="ECO:0000313" key="13">
    <source>
        <dbReference type="EMBL" id="KAE9282660.1"/>
    </source>
</evidence>
<evidence type="ECO:0000313" key="9">
    <source>
        <dbReference type="EMBL" id="KAE9077757.1"/>
    </source>
</evidence>
<dbReference type="EMBL" id="QXFZ01000084">
    <property type="protein sequence ID" value="KAE9134354.1"/>
    <property type="molecule type" value="Genomic_DNA"/>
</dbReference>
<keyword evidence="6" id="KW-0489">Methyltransferase</keyword>
<name>A0A6A4C2H7_9STRA</name>
<dbReference type="EMBL" id="QXGE01002348">
    <property type="protein sequence ID" value="KAE9282660.1"/>
    <property type="molecule type" value="Genomic_DNA"/>
</dbReference>
<comment type="caution">
    <text evidence="13">The sequence shown here is derived from an EMBL/GenBank/DDBJ whole genome shotgun (WGS) entry which is preliminary data.</text>
</comment>
<dbReference type="EC" id="2.1.1.360" evidence="1 6"/>
<dbReference type="Proteomes" id="UP000460718">
    <property type="component" value="Unassembled WGS sequence"/>
</dbReference>
<comment type="catalytic activity">
    <reaction evidence="5 6">
        <text>L-lysyl(79)-[histone H3] + 3 S-adenosyl-L-methionine = N(6),N(6),N(6)-trimethyl-L-lysyl(79)-[histone H3] + 3 S-adenosyl-L-homocysteine + 3 H(+)</text>
        <dbReference type="Rhea" id="RHEA:60328"/>
        <dbReference type="Rhea" id="RHEA-COMP:15549"/>
        <dbReference type="Rhea" id="RHEA-COMP:15552"/>
        <dbReference type="ChEBI" id="CHEBI:15378"/>
        <dbReference type="ChEBI" id="CHEBI:29969"/>
        <dbReference type="ChEBI" id="CHEBI:57856"/>
        <dbReference type="ChEBI" id="CHEBI:59789"/>
        <dbReference type="ChEBI" id="CHEBI:61961"/>
        <dbReference type="EC" id="2.1.1.360"/>
    </reaction>
</comment>
<comment type="function">
    <text evidence="6">Histone methyltransferase that specifically trimethylates histone H3 to form H3K79me3. This methylation is required for telomere silencing and for the pachytene checkpoint during the meiotic cell cycle by allowing the recruitment of RAD9 to double strand breaks. Nucleosomes are preferred as substrate compared to free histone.</text>
</comment>
<dbReference type="GO" id="GO:0005634">
    <property type="term" value="C:nucleus"/>
    <property type="evidence" value="ECO:0007669"/>
    <property type="project" value="UniProtKB-SubCell"/>
</dbReference>
<proteinExistence type="inferred from homology"/>
<dbReference type="Proteomes" id="UP000433483">
    <property type="component" value="Unassembled WGS sequence"/>
</dbReference>
<dbReference type="PANTHER" id="PTHR21451">
    <property type="entry name" value="HISTONE H3 METHYLTRANSFERASE"/>
    <property type="match status" value="1"/>
</dbReference>
<keyword evidence="6" id="KW-0539">Nucleus</keyword>
<evidence type="ECO:0000313" key="19">
    <source>
        <dbReference type="Proteomes" id="UP000488956"/>
    </source>
</evidence>
<comment type="subcellular location">
    <subcellularLocation>
        <location evidence="6">Nucleus</location>
    </subcellularLocation>
</comment>
<keyword evidence="6" id="KW-0949">S-adenosyl-L-methionine</keyword>
<evidence type="ECO:0000256" key="5">
    <source>
        <dbReference type="ARBA" id="ARBA00047770"/>
    </source>
</evidence>
<evidence type="ECO:0000313" key="17">
    <source>
        <dbReference type="Proteomes" id="UP000441208"/>
    </source>
</evidence>
<comment type="miscellaneous">
    <text evidence="6">In contrast to other lysine histone methyltransferases, it does not contain a SET domain, suggesting the existence of another mechanism for methylation of lysine residues of histones.</text>
</comment>